<dbReference type="Gene3D" id="3.90.550.20">
    <property type="match status" value="1"/>
</dbReference>
<dbReference type="Proteomes" id="UP000077115">
    <property type="component" value="Unassembled WGS sequence"/>
</dbReference>
<evidence type="ECO:0000256" key="1">
    <source>
        <dbReference type="ARBA" id="ARBA00009003"/>
    </source>
</evidence>
<dbReference type="FunFam" id="3.90.550.20:FF:000012">
    <property type="entry name" value="Uncharacterized protein"/>
    <property type="match status" value="1"/>
</dbReference>
<dbReference type="eggNOG" id="ENOG502S4FC">
    <property type="taxonomic scope" value="Eukaryota"/>
</dbReference>
<proteinExistence type="inferred from homology"/>
<dbReference type="OrthoDB" id="3647at2759"/>
<feature type="transmembrane region" description="Helical" evidence="3">
    <location>
        <begin position="50"/>
        <end position="73"/>
    </location>
</feature>
<dbReference type="Pfam" id="PF04488">
    <property type="entry name" value="Gly_transf_sug"/>
    <property type="match status" value="1"/>
</dbReference>
<organism evidence="4 5">
    <name type="scientific">Batrachochytrium dendrobatidis (strain JEL423)</name>
    <dbReference type="NCBI Taxonomy" id="403673"/>
    <lineage>
        <taxon>Eukaryota</taxon>
        <taxon>Fungi</taxon>
        <taxon>Fungi incertae sedis</taxon>
        <taxon>Chytridiomycota</taxon>
        <taxon>Chytridiomycota incertae sedis</taxon>
        <taxon>Chytridiomycetes</taxon>
        <taxon>Rhizophydiales</taxon>
        <taxon>Rhizophydiales incertae sedis</taxon>
        <taxon>Batrachochytrium</taxon>
    </lineage>
</organism>
<evidence type="ECO:0000313" key="5">
    <source>
        <dbReference type="Proteomes" id="UP000077115"/>
    </source>
</evidence>
<dbReference type="EMBL" id="DS022310">
    <property type="protein sequence ID" value="OAJ43399.1"/>
    <property type="molecule type" value="Genomic_DNA"/>
</dbReference>
<keyword evidence="3" id="KW-1133">Transmembrane helix</keyword>
<reference evidence="4 5" key="2">
    <citation type="submission" date="2016-05" db="EMBL/GenBank/DDBJ databases">
        <title>Lineage-specific infection strategies underlie the spectrum of fungal disease in amphibians.</title>
        <authorList>
            <person name="Cuomo C.A."/>
            <person name="Farrer R.A."/>
            <person name="James T."/>
            <person name="Longcore J."/>
            <person name="Birren B."/>
        </authorList>
    </citation>
    <scope>NUCLEOTIDE SEQUENCE [LARGE SCALE GENOMIC DNA]</scope>
    <source>
        <strain evidence="4 5">JEL423</strain>
    </source>
</reference>
<sequence length="366" mass="42658">MLLPSYRRIVSRYDQKTLSNFFNCLTGFGNPKHNASNYQTTQIHRIPRRFIGVFVVLALLMTMYLAMYINIMVSLQPLINNSNWLAQNTQLKDNSHSCAWKTPSVANTAHLKFARIPHVLHQSWKNNTLPLKFSKWQKSWLDLHQDWEYKLWTDNDNMELCRDHFPWMFERFQEFLTNINRADTARYMYMHLYGGFYADLDVECLQSHAPIASIGGVVVPLMSRDYTYEHNIPNPWLGSAPGHPFWIYLLEKIKNATLSSQVEVSTGPVVLYKALKEFEQEKMNENILPITYIAPEMILPYDWHNNKGLGHLCSAQSGGFDPEECKKRIDPDKNAYAITYWSHTWEGKEDQVSQPFKNTKADHVDA</sequence>
<protein>
    <submittedName>
        <fullName evidence="4">Uncharacterized protein</fullName>
    </submittedName>
</protein>
<dbReference type="GO" id="GO:0051999">
    <property type="term" value="P:mannosyl-inositol phosphorylceramide biosynthetic process"/>
    <property type="evidence" value="ECO:0007669"/>
    <property type="project" value="TreeGrafter"/>
</dbReference>
<dbReference type="InterPro" id="IPR007577">
    <property type="entry name" value="GlycoTrfase_DXD_sugar-bd_CS"/>
</dbReference>
<dbReference type="VEuPathDB" id="FungiDB:BDEG_26762"/>
<dbReference type="SUPFAM" id="SSF53448">
    <property type="entry name" value="Nucleotide-diphospho-sugar transferases"/>
    <property type="match status" value="1"/>
</dbReference>
<reference evidence="4 5" key="1">
    <citation type="submission" date="2006-10" db="EMBL/GenBank/DDBJ databases">
        <title>The Genome Sequence of Batrachochytrium dendrobatidis JEL423.</title>
        <authorList>
            <consortium name="The Broad Institute Genome Sequencing Platform"/>
            <person name="Birren B."/>
            <person name="Lander E."/>
            <person name="Galagan J."/>
            <person name="Cuomo C."/>
            <person name="Devon K."/>
            <person name="Jaffe D."/>
            <person name="Butler J."/>
            <person name="Alvarez P."/>
            <person name="Gnerre S."/>
            <person name="Grabherr M."/>
            <person name="Kleber M."/>
            <person name="Mauceli E."/>
            <person name="Brockman W."/>
            <person name="Young S."/>
            <person name="LaButti K."/>
            <person name="Sykes S."/>
            <person name="DeCaprio D."/>
            <person name="Crawford M."/>
            <person name="Koehrsen M."/>
            <person name="Engels R."/>
            <person name="Montgomery P."/>
            <person name="Pearson M."/>
            <person name="Howarth C."/>
            <person name="Larson L."/>
            <person name="White J."/>
            <person name="O'Leary S."/>
            <person name="Kodira C."/>
            <person name="Zeng Q."/>
            <person name="Yandava C."/>
            <person name="Alvarado L."/>
            <person name="Longcore J."/>
            <person name="James T."/>
        </authorList>
    </citation>
    <scope>NUCLEOTIDE SEQUENCE [LARGE SCALE GENOMIC DNA]</scope>
    <source>
        <strain evidence="4 5">JEL423</strain>
    </source>
</reference>
<evidence type="ECO:0000256" key="2">
    <source>
        <dbReference type="ARBA" id="ARBA00022679"/>
    </source>
</evidence>
<dbReference type="InterPro" id="IPR051706">
    <property type="entry name" value="Glycosyltransferase_domain"/>
</dbReference>
<accession>A0A177WTF4</accession>
<dbReference type="GO" id="GO:0016020">
    <property type="term" value="C:membrane"/>
    <property type="evidence" value="ECO:0007669"/>
    <property type="project" value="GOC"/>
</dbReference>
<dbReference type="AlphaFoldDB" id="A0A177WTF4"/>
<dbReference type="PANTHER" id="PTHR32385:SF23">
    <property type="entry name" value="NUCLEOTIDE-DIPHOSPHO-SUGAR TRANSFERASE"/>
    <property type="match status" value="1"/>
</dbReference>
<evidence type="ECO:0000256" key="3">
    <source>
        <dbReference type="SAM" id="Phobius"/>
    </source>
</evidence>
<keyword evidence="2" id="KW-0808">Transferase</keyword>
<dbReference type="InterPro" id="IPR029044">
    <property type="entry name" value="Nucleotide-diphossugar_trans"/>
</dbReference>
<dbReference type="GO" id="GO:0000030">
    <property type="term" value="F:mannosyltransferase activity"/>
    <property type="evidence" value="ECO:0007669"/>
    <property type="project" value="TreeGrafter"/>
</dbReference>
<name>A0A177WTF4_BATDL</name>
<dbReference type="PANTHER" id="PTHR32385">
    <property type="entry name" value="MANNOSYL PHOSPHORYLINOSITOL CERAMIDE SYNTHASE"/>
    <property type="match status" value="1"/>
</dbReference>
<gene>
    <name evidence="4" type="ORF">BDEG_26762</name>
</gene>
<keyword evidence="3" id="KW-0472">Membrane</keyword>
<keyword evidence="3" id="KW-0812">Transmembrane</keyword>
<comment type="similarity">
    <text evidence="1">Belongs to the glycosyltransferase 32 family.</text>
</comment>
<evidence type="ECO:0000313" key="4">
    <source>
        <dbReference type="EMBL" id="OAJ43399.1"/>
    </source>
</evidence>